<keyword evidence="3" id="KW-1185">Reference proteome</keyword>
<reference evidence="2 3" key="1">
    <citation type="submission" date="2017-05" db="EMBL/GenBank/DDBJ databases">
        <title>Isolation of Rhodococcus sp. S2-17 biodegrading of BP-3.</title>
        <authorList>
            <person name="Lee Y."/>
            <person name="Kim K.H."/>
            <person name="Chun B.H."/>
            <person name="Jung H.S."/>
            <person name="Jeon C.O."/>
        </authorList>
    </citation>
    <scope>NUCLEOTIDE SEQUENCE [LARGE SCALE GENOMIC DNA]</scope>
    <source>
        <strain evidence="2 3">S2-17</strain>
    </source>
</reference>
<evidence type="ECO:0008006" key="4">
    <source>
        <dbReference type="Google" id="ProtNLM"/>
    </source>
</evidence>
<dbReference type="Proteomes" id="UP000245711">
    <property type="component" value="Chromosome"/>
</dbReference>
<dbReference type="OrthoDB" id="4464762at2"/>
<keyword evidence="1" id="KW-0732">Signal</keyword>
<accession>A0A2S2BZG9</accession>
<evidence type="ECO:0000256" key="1">
    <source>
        <dbReference type="SAM" id="SignalP"/>
    </source>
</evidence>
<dbReference type="KEGG" id="roz:CBI38_23250"/>
<proteinExistence type="predicted"/>
<name>A0A2S2BZG9_9NOCA</name>
<evidence type="ECO:0000313" key="2">
    <source>
        <dbReference type="EMBL" id="AWK74036.1"/>
    </source>
</evidence>
<dbReference type="AlphaFoldDB" id="A0A2S2BZG9"/>
<dbReference type="EMBL" id="CP021354">
    <property type="protein sequence ID" value="AWK74036.1"/>
    <property type="molecule type" value="Genomic_DNA"/>
</dbReference>
<organism evidence="2 3">
    <name type="scientific">Rhodococcus oxybenzonivorans</name>
    <dbReference type="NCBI Taxonomy" id="1990687"/>
    <lineage>
        <taxon>Bacteria</taxon>
        <taxon>Bacillati</taxon>
        <taxon>Actinomycetota</taxon>
        <taxon>Actinomycetes</taxon>
        <taxon>Mycobacteriales</taxon>
        <taxon>Nocardiaceae</taxon>
        <taxon>Rhodococcus</taxon>
    </lineage>
</organism>
<dbReference type="InterPro" id="IPR046151">
    <property type="entry name" value="DUF6153"/>
</dbReference>
<dbReference type="Pfam" id="PF19650">
    <property type="entry name" value="DUF6153"/>
    <property type="match status" value="1"/>
</dbReference>
<dbReference type="RefSeq" id="WP_109332622.1">
    <property type="nucleotide sequence ID" value="NZ_CP021354.1"/>
</dbReference>
<feature type="signal peptide" evidence="1">
    <location>
        <begin position="1"/>
        <end position="38"/>
    </location>
</feature>
<feature type="chain" id="PRO_5039508464" description="Secreted protein" evidence="1">
    <location>
        <begin position="39"/>
        <end position="132"/>
    </location>
</feature>
<sequence>MTPAARRRRAPTARIALLVTVAAAVLVMHSFTAASAPAHDGSLHAVAASYDPGTNHGHDCTGNECEQSHPNGHHCAGVVVVAPALTRATVPCVAGAEAPSPTSRVSVDRVQSGRGPPAWTVLSLAQLSILRV</sequence>
<gene>
    <name evidence="2" type="ORF">CBI38_23250</name>
</gene>
<protein>
    <recommendedName>
        <fullName evidence="4">Secreted protein</fullName>
    </recommendedName>
</protein>
<evidence type="ECO:0000313" key="3">
    <source>
        <dbReference type="Proteomes" id="UP000245711"/>
    </source>
</evidence>